<dbReference type="SMART" id="SM00974">
    <property type="entry name" value="T5orf172"/>
    <property type="match status" value="1"/>
</dbReference>
<dbReference type="Pfam" id="PF10544">
    <property type="entry name" value="T5orf172"/>
    <property type="match status" value="1"/>
</dbReference>
<gene>
    <name evidence="2" type="ORF">G8V35_004510</name>
</gene>
<organism evidence="2">
    <name type="scientific">Salmonella enterica</name>
    <name type="common">Salmonella choleraesuis</name>
    <dbReference type="NCBI Taxonomy" id="28901"/>
    <lineage>
        <taxon>Bacteria</taxon>
        <taxon>Pseudomonadati</taxon>
        <taxon>Pseudomonadota</taxon>
        <taxon>Gammaproteobacteria</taxon>
        <taxon>Enterobacterales</taxon>
        <taxon>Enterobacteriaceae</taxon>
        <taxon>Salmonella</taxon>
    </lineage>
</organism>
<dbReference type="InterPro" id="IPR018306">
    <property type="entry name" value="Phage_T5_Orf172_DNA-bd"/>
</dbReference>
<dbReference type="EMBL" id="DAAXRR010000044">
    <property type="protein sequence ID" value="HAG2294469.1"/>
    <property type="molecule type" value="Genomic_DNA"/>
</dbReference>
<dbReference type="AlphaFoldDB" id="A0A760BWL1"/>
<reference evidence="2" key="1">
    <citation type="journal article" date="2018" name="Genome Biol.">
        <title>SKESA: strategic k-mer extension for scrupulous assemblies.</title>
        <authorList>
            <person name="Souvorov A."/>
            <person name="Agarwala R."/>
            <person name="Lipman D.J."/>
        </authorList>
    </citation>
    <scope>NUCLEOTIDE SEQUENCE</scope>
    <source>
        <strain evidence="2">MA.1090801643</strain>
    </source>
</reference>
<accession>A0A760BWL1</accession>
<protein>
    <submittedName>
        <fullName evidence="2">GIY-YIG nuclease family protein</fullName>
    </submittedName>
</protein>
<evidence type="ECO:0000313" key="2">
    <source>
        <dbReference type="EMBL" id="HAG2294469.1"/>
    </source>
</evidence>
<name>A0A760BWL1_SALER</name>
<dbReference type="RefSeq" id="WP_080067748.1">
    <property type="nucleotide sequence ID" value="NZ_CP085981.1"/>
</dbReference>
<comment type="caution">
    <text evidence="2">The sequence shown here is derived from an EMBL/GenBank/DDBJ whole genome shotgun (WGS) entry which is preliminary data.</text>
</comment>
<proteinExistence type="predicted"/>
<reference evidence="2" key="2">
    <citation type="submission" date="2020-02" db="EMBL/GenBank/DDBJ databases">
        <authorList>
            <consortium name="NCBI Pathogen Detection Project"/>
        </authorList>
    </citation>
    <scope>NUCLEOTIDE SEQUENCE</scope>
    <source>
        <strain evidence="2">MA.1090801643</strain>
    </source>
</reference>
<evidence type="ECO:0000259" key="1">
    <source>
        <dbReference type="SMART" id="SM00974"/>
    </source>
</evidence>
<feature type="domain" description="Bacteriophage T5 Orf172 DNA-binding" evidence="1">
    <location>
        <begin position="33"/>
        <end position="113"/>
    </location>
</feature>
<sequence length="200" mass="22307">MSNDFFGIPKLCGSNSIGDHYREAGWIYILSNPSLHGMLKIGMTTISPEVRAKELSRSTSIPTPFVIEASFFSKNPALDEQSIHQLLNEKRVNDRREFFKCSVDDALTVIHEELGLTSTTEEMDIIPINYHVASMDTALKIDAESILEELNISHFGEASSCLFALAKLGAELVRDRNKNHLQSLLIKGGELHCLECRNDA</sequence>